<sequence>MAKTLQLNFNTANGKNVTLTVDEPRADLTAPAVEAAMQAIIASGVFEVDDYPLETAKSARIVERDVTDIIKA</sequence>
<organism evidence="1 2">
    <name type="scientific">Sporosarcina ureilytica</name>
    <dbReference type="NCBI Taxonomy" id="298596"/>
    <lineage>
        <taxon>Bacteria</taxon>
        <taxon>Bacillati</taxon>
        <taxon>Bacillota</taxon>
        <taxon>Bacilli</taxon>
        <taxon>Bacillales</taxon>
        <taxon>Caryophanaceae</taxon>
        <taxon>Sporosarcina</taxon>
    </lineage>
</organism>
<dbReference type="RefSeq" id="WP_075528898.1">
    <property type="nucleotide sequence ID" value="NZ_CP017560.1"/>
</dbReference>
<dbReference type="KEGG" id="surl:BI350_15085"/>
<evidence type="ECO:0008006" key="3">
    <source>
        <dbReference type="Google" id="ProtNLM"/>
    </source>
</evidence>
<dbReference type="InterPro" id="IPR021321">
    <property type="entry name" value="DUF2922"/>
</dbReference>
<dbReference type="EMBL" id="CP017560">
    <property type="protein sequence ID" value="AOV08734.1"/>
    <property type="molecule type" value="Genomic_DNA"/>
</dbReference>
<keyword evidence="2" id="KW-1185">Reference proteome</keyword>
<proteinExistence type="predicted"/>
<dbReference type="AlphaFoldDB" id="A0A1D8JJ39"/>
<evidence type="ECO:0000313" key="2">
    <source>
        <dbReference type="Proteomes" id="UP000185746"/>
    </source>
</evidence>
<gene>
    <name evidence="1" type="ORF">BI350_15085</name>
</gene>
<accession>A0A1D8JJ39</accession>
<dbReference type="Proteomes" id="UP000185746">
    <property type="component" value="Chromosome"/>
</dbReference>
<evidence type="ECO:0000313" key="1">
    <source>
        <dbReference type="EMBL" id="AOV08734.1"/>
    </source>
</evidence>
<name>A0A1D8JJ39_9BACL</name>
<protein>
    <recommendedName>
        <fullName evidence="3">DUF2922 domain-containing protein</fullName>
    </recommendedName>
</protein>
<reference evidence="1 2" key="1">
    <citation type="submission" date="2016-09" db="EMBL/GenBank/DDBJ databases">
        <title>Complete genome sequence of the Lysinibacillus sphaericus LMG 22257, a specie of Bacillus with ureolytic activity that can effectively biodeposit calcium carbonate.</title>
        <authorList>
            <person name="Yan W."/>
        </authorList>
    </citation>
    <scope>NUCLEOTIDE SEQUENCE [LARGE SCALE GENOMIC DNA]</scope>
    <source>
        <strain evidence="1 2">LMG 22257</strain>
    </source>
</reference>
<dbReference type="Pfam" id="PF11148">
    <property type="entry name" value="DUF2922"/>
    <property type="match status" value="1"/>
</dbReference>